<gene>
    <name evidence="3" type="ORF">VV02_05430</name>
</gene>
<proteinExistence type="predicted"/>
<dbReference type="PIRSF" id="PIRSF029171">
    <property type="entry name" value="Esterase_LipA"/>
    <property type="match status" value="1"/>
</dbReference>
<dbReference type="GO" id="GO:0004806">
    <property type="term" value="F:triacylglycerol lipase activity"/>
    <property type="evidence" value="ECO:0007669"/>
    <property type="project" value="InterPro"/>
</dbReference>
<dbReference type="OrthoDB" id="9798122at2"/>
<feature type="chain" id="PRO_5005461323" evidence="2">
    <location>
        <begin position="31"/>
        <end position="440"/>
    </location>
</feature>
<protein>
    <submittedName>
        <fullName evidence="3">Triacylglycerol lipase</fullName>
    </submittedName>
</protein>
<evidence type="ECO:0000256" key="2">
    <source>
        <dbReference type="SAM" id="SignalP"/>
    </source>
</evidence>
<sequence length="440" mass="45588">MPRLSVRTTAALGAAAGLLGMAALVPTAHAADDDPFYSYDGSAPLSSYAPGTVLKTRTVPYHVLGIPLPVKAVQMLYRTTDAQGRPSANVTSVLKPAVGDPNKAISYQSFYDSLNPADSPSRSIAGDVTLGGTINGAETIFIAPLLLQGYTVIVSDTEGQKANFAAGPEYGTNTLDSIRASTASSATGLSSSTKVGMLGYSGGAIATSWAAALAPKYAPDVNKNLVGLAEGGLLVDPAHNLNYVSGSIGWSGIAPAAVAGIARSYDIDFQPYLNDYGKEVLGKMEKASIINVLFQYPGLTWKKLVKPQYADPASVPEYVTAVNKLNLGSAATPTIPMFIGQGALGTFEGTPNNKPGIGPGDGVMIAGDVRTLARQYCATGNSSVKYTQYNLTSHVPTAALWAPSALLYLNDRFAKKPAPSDCGRIPAGNPLTPVTPSPVE</sequence>
<dbReference type="InterPro" id="IPR005152">
    <property type="entry name" value="Lipase_secreted"/>
</dbReference>
<dbReference type="KEGG" id="lmoi:VV02_05430"/>
<dbReference type="SUPFAM" id="SSF53474">
    <property type="entry name" value="alpha/beta-Hydrolases"/>
    <property type="match status" value="1"/>
</dbReference>
<dbReference type="PATRIC" id="fig|571913.6.peg.1106"/>
<keyword evidence="4" id="KW-1185">Reference proteome</keyword>
<dbReference type="Proteomes" id="UP000066480">
    <property type="component" value="Chromosome"/>
</dbReference>
<dbReference type="Gene3D" id="3.40.50.1820">
    <property type="entry name" value="alpha/beta hydrolase"/>
    <property type="match status" value="1"/>
</dbReference>
<evidence type="ECO:0000313" key="3">
    <source>
        <dbReference type="EMBL" id="AKU15436.1"/>
    </source>
</evidence>
<keyword evidence="2" id="KW-0732">Signal</keyword>
<dbReference type="Gene3D" id="1.10.260.130">
    <property type="match status" value="1"/>
</dbReference>
<feature type="signal peptide" evidence="2">
    <location>
        <begin position="1"/>
        <end position="30"/>
    </location>
</feature>
<dbReference type="STRING" id="571913.VV02_05430"/>
<dbReference type="InterPro" id="IPR029058">
    <property type="entry name" value="AB_hydrolase_fold"/>
</dbReference>
<organism evidence="3 4">
    <name type="scientific">Luteipulveratus mongoliensis</name>
    <dbReference type="NCBI Taxonomy" id="571913"/>
    <lineage>
        <taxon>Bacteria</taxon>
        <taxon>Bacillati</taxon>
        <taxon>Actinomycetota</taxon>
        <taxon>Actinomycetes</taxon>
        <taxon>Micrococcales</taxon>
        <taxon>Dermacoccaceae</taxon>
        <taxon>Luteipulveratus</taxon>
    </lineage>
</organism>
<feature type="region of interest" description="Disordered" evidence="1">
    <location>
        <begin position="419"/>
        <end position="440"/>
    </location>
</feature>
<dbReference type="GO" id="GO:0016042">
    <property type="term" value="P:lipid catabolic process"/>
    <property type="evidence" value="ECO:0007669"/>
    <property type="project" value="InterPro"/>
</dbReference>
<accession>A0A0K1JFF6</accession>
<evidence type="ECO:0000256" key="1">
    <source>
        <dbReference type="SAM" id="MobiDB-lite"/>
    </source>
</evidence>
<evidence type="ECO:0000313" key="4">
    <source>
        <dbReference type="Proteomes" id="UP000066480"/>
    </source>
</evidence>
<dbReference type="AlphaFoldDB" id="A0A0K1JFF6"/>
<dbReference type="EMBL" id="CP011112">
    <property type="protein sequence ID" value="AKU15436.1"/>
    <property type="molecule type" value="Genomic_DNA"/>
</dbReference>
<dbReference type="Pfam" id="PF03583">
    <property type="entry name" value="LIP"/>
    <property type="match status" value="1"/>
</dbReference>
<dbReference type="RefSeq" id="WP_052590331.1">
    <property type="nucleotide sequence ID" value="NZ_CP011112.1"/>
</dbReference>
<dbReference type="PANTHER" id="PTHR34853:SF1">
    <property type="entry name" value="LIPASE 5"/>
    <property type="match status" value="1"/>
</dbReference>
<dbReference type="PANTHER" id="PTHR34853">
    <property type="match status" value="1"/>
</dbReference>
<name>A0A0K1JFF6_9MICO</name>
<reference evidence="3 4" key="1">
    <citation type="submission" date="2015-03" db="EMBL/GenBank/DDBJ databases">
        <title>Luteipulveratus halotolerans sp. nov., a novel actinobacterium (Dermacoccaceae) from Sarawak, Malaysia.</title>
        <authorList>
            <person name="Juboi H."/>
            <person name="Basik A."/>
            <person name="Shamsul S.S."/>
            <person name="Arnold P."/>
            <person name="Schmitt E.K."/>
            <person name="Sanglier J.-J."/>
            <person name="Yeo T."/>
        </authorList>
    </citation>
    <scope>NUCLEOTIDE SEQUENCE [LARGE SCALE GENOMIC DNA]</scope>
    <source>
        <strain evidence="3 4">MN07-A0370</strain>
    </source>
</reference>